<feature type="transmembrane region" description="Helical" evidence="2">
    <location>
        <begin position="30"/>
        <end position="48"/>
    </location>
</feature>
<reference evidence="4" key="1">
    <citation type="submission" date="2022-05" db="EMBL/GenBank/DDBJ databases">
        <authorList>
            <person name="Jo J.-H."/>
            <person name="Im W.-T."/>
        </authorList>
    </citation>
    <scope>NUCLEOTIDE SEQUENCE</scope>
    <source>
        <strain evidence="4">RG327</strain>
    </source>
</reference>
<evidence type="ECO:0000259" key="3">
    <source>
        <dbReference type="Pfam" id="PF05569"/>
    </source>
</evidence>
<organism evidence="4 5">
    <name type="scientific">Sphingomonas anseongensis</name>
    <dbReference type="NCBI Taxonomy" id="2908207"/>
    <lineage>
        <taxon>Bacteria</taxon>
        <taxon>Pseudomonadati</taxon>
        <taxon>Pseudomonadota</taxon>
        <taxon>Alphaproteobacteria</taxon>
        <taxon>Sphingomonadales</taxon>
        <taxon>Sphingomonadaceae</taxon>
        <taxon>Sphingomonas</taxon>
    </lineage>
</organism>
<evidence type="ECO:0000256" key="2">
    <source>
        <dbReference type="SAM" id="Phobius"/>
    </source>
</evidence>
<feature type="region of interest" description="Disordered" evidence="1">
    <location>
        <begin position="466"/>
        <end position="495"/>
    </location>
</feature>
<evidence type="ECO:0000256" key="1">
    <source>
        <dbReference type="SAM" id="MobiDB-lite"/>
    </source>
</evidence>
<sequence>MIDWLTDTLLATTLLMTLVLVVREPVRRHFGPAAAYGLWLVPVLRLLMPPLTRTVERTTAPLSVAPVHSTQVAPAADAGVIAQLGGWETLALSAWLAGVAIMLVGGILIYRWQRREVLRDSVQIARLGRIRIVRSPTVNGPMAFGILDQVIAVPIDFDDRFQPDERRLAFDHELSHHRSGDLIVSHFAFALLCLQWFNPLAWLSHAAFRFDQEAACDARVLDKSSLGNRATYAQAIAKAASGRALLFAGALDRPRTLNRRLASMLTTPSTGRRLAGRALIAAAAAAALPLTATQATEYVDIPSPQMAPSRAAAAATLVTASAATVQASAASQPTGVAGSELSYPDLGGVRLGTNDVAFMADDTVLIGGKRKTVEQLNSSERARLRHAIASSQQDLVRDRERLPTELAEAKREADRARNGELRREHMRDIEQMRRDLAELDSRAAELRAEGEDPAKEKAQLLRDLREAEAEDIAAEEREAIEEADPARRTAEIRTEEQQMQRLLARLDRLERR</sequence>
<accession>A0ABT0RFP7</accession>
<keyword evidence="2" id="KW-0812">Transmembrane</keyword>
<protein>
    <recommendedName>
        <fullName evidence="3">Peptidase M56 domain-containing protein</fullName>
    </recommendedName>
</protein>
<dbReference type="PANTHER" id="PTHR34978:SF3">
    <property type="entry name" value="SLR0241 PROTEIN"/>
    <property type="match status" value="1"/>
</dbReference>
<dbReference type="CDD" id="cd07341">
    <property type="entry name" value="M56_BlaR1_MecR1_like"/>
    <property type="match status" value="1"/>
</dbReference>
<dbReference type="Pfam" id="PF05569">
    <property type="entry name" value="Peptidase_M56"/>
    <property type="match status" value="1"/>
</dbReference>
<comment type="caution">
    <text evidence="4">The sequence shown here is derived from an EMBL/GenBank/DDBJ whole genome shotgun (WGS) entry which is preliminary data.</text>
</comment>
<feature type="transmembrane region" description="Helical" evidence="2">
    <location>
        <begin position="6"/>
        <end position="23"/>
    </location>
</feature>
<dbReference type="InterPro" id="IPR052173">
    <property type="entry name" value="Beta-lactam_resp_regulator"/>
</dbReference>
<dbReference type="Proteomes" id="UP001165343">
    <property type="component" value="Unassembled WGS sequence"/>
</dbReference>
<keyword evidence="5" id="KW-1185">Reference proteome</keyword>
<feature type="transmembrane region" description="Helical" evidence="2">
    <location>
        <begin position="90"/>
        <end position="110"/>
    </location>
</feature>
<dbReference type="InterPro" id="IPR008756">
    <property type="entry name" value="Peptidase_M56"/>
</dbReference>
<feature type="compositionally biased region" description="Basic and acidic residues" evidence="1">
    <location>
        <begin position="484"/>
        <end position="495"/>
    </location>
</feature>
<gene>
    <name evidence="4" type="ORF">LZ519_07245</name>
</gene>
<proteinExistence type="predicted"/>
<keyword evidence="2" id="KW-0472">Membrane</keyword>
<name>A0ABT0RFP7_9SPHN</name>
<dbReference type="PANTHER" id="PTHR34978">
    <property type="entry name" value="POSSIBLE SENSOR-TRANSDUCER PROTEIN BLAR"/>
    <property type="match status" value="1"/>
</dbReference>
<feature type="transmembrane region" description="Helical" evidence="2">
    <location>
        <begin position="182"/>
        <end position="203"/>
    </location>
</feature>
<evidence type="ECO:0000313" key="5">
    <source>
        <dbReference type="Proteomes" id="UP001165343"/>
    </source>
</evidence>
<feature type="domain" description="Peptidase M56" evidence="3">
    <location>
        <begin position="8"/>
        <end position="261"/>
    </location>
</feature>
<evidence type="ECO:0000313" key="4">
    <source>
        <dbReference type="EMBL" id="MCL6679110.1"/>
    </source>
</evidence>
<keyword evidence="2" id="KW-1133">Transmembrane helix</keyword>
<feature type="compositionally biased region" description="Acidic residues" evidence="1">
    <location>
        <begin position="468"/>
        <end position="483"/>
    </location>
</feature>
<dbReference type="RefSeq" id="WP_249868030.1">
    <property type="nucleotide sequence ID" value="NZ_JAMGBC010000001.1"/>
</dbReference>
<dbReference type="EMBL" id="JAMGBC010000001">
    <property type="protein sequence ID" value="MCL6679110.1"/>
    <property type="molecule type" value="Genomic_DNA"/>
</dbReference>